<proteinExistence type="predicted"/>
<organism evidence="1 2">
    <name type="scientific">Leptotrichia hongkongensis</name>
    <dbReference type="NCBI Taxonomy" id="554406"/>
    <lineage>
        <taxon>Bacteria</taxon>
        <taxon>Fusobacteriati</taxon>
        <taxon>Fusobacteriota</taxon>
        <taxon>Fusobacteriia</taxon>
        <taxon>Fusobacteriales</taxon>
        <taxon>Leptotrichiaceae</taxon>
        <taxon>Leptotrichia</taxon>
    </lineage>
</organism>
<reference evidence="1 2" key="1">
    <citation type="submission" date="2024-07" db="EMBL/GenBank/DDBJ databases">
        <authorList>
            <person name="Li X.-J."/>
            <person name="Wang X."/>
        </authorList>
    </citation>
    <scope>NUCLEOTIDE SEQUENCE [LARGE SCALE GENOMIC DNA]</scope>
    <source>
        <strain evidence="1 2">DSM 23441</strain>
    </source>
</reference>
<dbReference type="EMBL" id="JBGORW010000001">
    <property type="protein sequence ID" value="MFA3798852.1"/>
    <property type="molecule type" value="Genomic_DNA"/>
</dbReference>
<evidence type="ECO:0000313" key="2">
    <source>
        <dbReference type="Proteomes" id="UP001571581"/>
    </source>
</evidence>
<name>A0ABV4S3B2_9FUSO</name>
<evidence type="ECO:0000313" key="1">
    <source>
        <dbReference type="EMBL" id="MFA3798852.1"/>
    </source>
</evidence>
<dbReference type="Proteomes" id="UP001571581">
    <property type="component" value="Unassembled WGS sequence"/>
</dbReference>
<dbReference type="InterPro" id="IPR053787">
    <property type="entry name" value="Autotransptr-assoc_N"/>
</dbReference>
<protein>
    <submittedName>
        <fullName evidence="1">Autotransporter-associated N-terminal domain-containing protein</fullName>
    </submittedName>
</protein>
<dbReference type="RefSeq" id="WP_372582271.1">
    <property type="nucleotide sequence ID" value="NZ_JBGORW010000001.1"/>
</dbReference>
<comment type="caution">
    <text evidence="1">The sequence shown here is derived from an EMBL/GenBank/DDBJ whole genome shotgun (WGS) entry which is preliminary data.</text>
</comment>
<keyword evidence="2" id="KW-1185">Reference proteome</keyword>
<dbReference type="NCBIfam" id="NF033175">
    <property type="entry name" value="fuso_auto_Nterm"/>
    <property type="match status" value="1"/>
</dbReference>
<accession>A0ABV4S3B2</accession>
<sequence length="153" mass="17522">MTKSLLQVKKDLKAFAKRCKDFKYTDSALLIFLLCGMLLSVNLFSAPTADSSIKNQVHQINTSISQIRTDFKRAKAENRKLIKGTNLELIQLMEQGDHVVKSPWSSWQYGMNFFYNDWQGKYKGRGDKTENIKYKRDASSKFGTFDGGKYGTL</sequence>
<gene>
    <name evidence="1" type="ORF">ACEG17_01415</name>
</gene>